<feature type="transmembrane region" description="Helical" evidence="8">
    <location>
        <begin position="447"/>
        <end position="470"/>
    </location>
</feature>
<feature type="transmembrane region" description="Helical" evidence="8">
    <location>
        <begin position="275"/>
        <end position="296"/>
    </location>
</feature>
<name>D5EJ03_CORAD</name>
<feature type="transmembrane region" description="Helical" evidence="8">
    <location>
        <begin position="132"/>
        <end position="150"/>
    </location>
</feature>
<dbReference type="AlphaFoldDB" id="D5EJ03"/>
<feature type="transmembrane region" description="Helical" evidence="8">
    <location>
        <begin position="202"/>
        <end position="228"/>
    </location>
</feature>
<dbReference type="InterPro" id="IPR001750">
    <property type="entry name" value="ND/Mrp_TM"/>
</dbReference>
<evidence type="ECO:0000256" key="7">
    <source>
        <dbReference type="RuleBase" id="RU000320"/>
    </source>
</evidence>
<feature type="domain" description="NADH:quinone oxidoreductase/Mrp antiporter transmembrane" evidence="9">
    <location>
        <begin position="127"/>
        <end position="418"/>
    </location>
</feature>
<dbReference type="STRING" id="583355.Caka_1383"/>
<comment type="subcellular location">
    <subcellularLocation>
        <location evidence="1">Cell membrane</location>
        <topology evidence="1">Multi-pass membrane protein</topology>
    </subcellularLocation>
    <subcellularLocation>
        <location evidence="7">Membrane</location>
        <topology evidence="7">Multi-pass membrane protein</topology>
    </subcellularLocation>
</comment>
<feature type="transmembrane region" description="Helical" evidence="8">
    <location>
        <begin position="108"/>
        <end position="126"/>
    </location>
</feature>
<dbReference type="PANTHER" id="PTHR42703">
    <property type="entry name" value="NADH DEHYDROGENASE"/>
    <property type="match status" value="1"/>
</dbReference>
<keyword evidence="5 8" id="KW-1133">Transmembrane helix</keyword>
<feature type="transmembrane region" description="Helical" evidence="8">
    <location>
        <begin position="6"/>
        <end position="22"/>
    </location>
</feature>
<evidence type="ECO:0000256" key="4">
    <source>
        <dbReference type="ARBA" id="ARBA00022692"/>
    </source>
</evidence>
<keyword evidence="4 7" id="KW-0812">Transmembrane</keyword>
<evidence type="ECO:0000256" key="8">
    <source>
        <dbReference type="SAM" id="Phobius"/>
    </source>
</evidence>
<dbReference type="PANTHER" id="PTHR42703:SF1">
    <property type="entry name" value="NA(+)_H(+) ANTIPORTER SUBUNIT D1"/>
    <property type="match status" value="1"/>
</dbReference>
<dbReference type="eggNOG" id="COG0651">
    <property type="taxonomic scope" value="Bacteria"/>
</dbReference>
<feature type="transmembrane region" description="Helical" evidence="8">
    <location>
        <begin position="77"/>
        <end position="96"/>
    </location>
</feature>
<feature type="transmembrane region" description="Helical" evidence="8">
    <location>
        <begin position="34"/>
        <end position="51"/>
    </location>
</feature>
<dbReference type="EMBL" id="CP001998">
    <property type="protein sequence ID" value="ADE54402.1"/>
    <property type="molecule type" value="Genomic_DNA"/>
</dbReference>
<evidence type="ECO:0000313" key="11">
    <source>
        <dbReference type="Proteomes" id="UP000000925"/>
    </source>
</evidence>
<dbReference type="PRINTS" id="PR01434">
    <property type="entry name" value="NADHDHGNASE5"/>
</dbReference>
<keyword evidence="11" id="KW-1185">Reference proteome</keyword>
<evidence type="ECO:0000259" key="9">
    <source>
        <dbReference type="Pfam" id="PF00361"/>
    </source>
</evidence>
<protein>
    <submittedName>
        <fullName evidence="10">NADH/Ubiquinone/plastoquinone (Complex I)</fullName>
    </submittedName>
</protein>
<dbReference type="GO" id="GO:0005886">
    <property type="term" value="C:plasma membrane"/>
    <property type="evidence" value="ECO:0007669"/>
    <property type="project" value="UniProtKB-SubCell"/>
</dbReference>
<keyword evidence="6 8" id="KW-0472">Membrane</keyword>
<feature type="transmembrane region" description="Helical" evidence="8">
    <location>
        <begin position="240"/>
        <end position="263"/>
    </location>
</feature>
<dbReference type="OrthoDB" id="9807568at2"/>
<reference evidence="10 11" key="1">
    <citation type="journal article" date="2010" name="Stand. Genomic Sci.">
        <title>Complete genome sequence of Coraliomargarita akajimensis type strain (04OKA010-24).</title>
        <authorList>
            <person name="Mavromatis K."/>
            <person name="Abt B."/>
            <person name="Brambilla E."/>
            <person name="Lapidus A."/>
            <person name="Copeland A."/>
            <person name="Deshpande S."/>
            <person name="Nolan M."/>
            <person name="Lucas S."/>
            <person name="Tice H."/>
            <person name="Cheng J.F."/>
            <person name="Han C."/>
            <person name="Detter J.C."/>
            <person name="Woyke T."/>
            <person name="Goodwin L."/>
            <person name="Pitluck S."/>
            <person name="Held B."/>
            <person name="Brettin T."/>
            <person name="Tapia R."/>
            <person name="Ivanova N."/>
            <person name="Mikhailova N."/>
            <person name="Pati A."/>
            <person name="Liolios K."/>
            <person name="Chen A."/>
            <person name="Palaniappan K."/>
            <person name="Land M."/>
            <person name="Hauser L."/>
            <person name="Chang Y.J."/>
            <person name="Jeffries C.D."/>
            <person name="Rohde M."/>
            <person name="Goker M."/>
            <person name="Bristow J."/>
            <person name="Eisen J.A."/>
            <person name="Markowitz V."/>
            <person name="Hugenholtz P."/>
            <person name="Klenk H.P."/>
            <person name="Kyrpides N.C."/>
        </authorList>
    </citation>
    <scope>NUCLEOTIDE SEQUENCE [LARGE SCALE GENOMIC DNA]</scope>
    <source>
        <strain evidence="11">DSM 45221 / IAM 15411 / JCM 23193 / KCTC 12865</strain>
    </source>
</reference>
<accession>D5EJ03</accession>
<proteinExistence type="inferred from homology"/>
<gene>
    <name evidence="10" type="ordered locus">Caka_1383</name>
</gene>
<evidence type="ECO:0000313" key="10">
    <source>
        <dbReference type="EMBL" id="ADE54402.1"/>
    </source>
</evidence>
<dbReference type="Proteomes" id="UP000000925">
    <property type="component" value="Chromosome"/>
</dbReference>
<dbReference type="InterPro" id="IPR050586">
    <property type="entry name" value="CPA3_Na-H_Antiporter_D"/>
</dbReference>
<keyword evidence="3" id="KW-1003">Cell membrane</keyword>
<evidence type="ECO:0000256" key="5">
    <source>
        <dbReference type="ARBA" id="ARBA00022989"/>
    </source>
</evidence>
<evidence type="ECO:0000256" key="6">
    <source>
        <dbReference type="ARBA" id="ARBA00023136"/>
    </source>
</evidence>
<dbReference type="RefSeq" id="WP_013043124.1">
    <property type="nucleotide sequence ID" value="NC_014008.1"/>
</dbReference>
<evidence type="ECO:0000256" key="3">
    <source>
        <dbReference type="ARBA" id="ARBA00022475"/>
    </source>
</evidence>
<sequence>MATELLLVLLMPLVGCILLLLGSRSLVVQRTGGVLFSVATFAAALGLLYRVDATGYVTMQAGQWAAPFGITMIADRFSAIMVAVSSFMGAAVAIYSIAEIDSDRLRRFFFPLYLLLIFGVNGAFLTGDLFNLYVWFEIMLIASFVLMSMGGEKAELEGGLKYVCLNLFSSALFLAGAGILYGKTGTLNMADIARHLQDAEEARWAVSSSMLLLVAFGVKAGIFPFFFWLPASYHTPPSTVSAVFAGLLTKVGVYALFRAYTLFYAPLFSEVQTLLLWLAVLTMVTGVFGAAAHFDMRRILSFHIVSQIGYMLLGLALMTPLALAAGVFYLVHHIIVKTNLFLVSGVVIRRYGTCDLAKVGGLAKTFPLLAVLFFIPAFSLGGIPPLSGFWAKFAVVRAGLEVESWWTVTAALLVGVLTLYSMTKIWAEAFWKAAPEGLEEQAPRPHLGGLVWMLVPIGLLSLTTVGIGLLGEPLFALAERAAEQLLNPDGYIAAVFGEGGEVSP</sequence>
<feature type="transmembrane region" description="Helical" evidence="8">
    <location>
        <begin position="162"/>
        <end position="182"/>
    </location>
</feature>
<dbReference type="KEGG" id="caa:Caka_1383"/>
<evidence type="ECO:0000256" key="1">
    <source>
        <dbReference type="ARBA" id="ARBA00004651"/>
    </source>
</evidence>
<comment type="similarity">
    <text evidence="2">Belongs to the CPA3 antiporters (TC 2.A.63) subunit D family.</text>
</comment>
<dbReference type="Pfam" id="PF00361">
    <property type="entry name" value="Proton_antipo_M"/>
    <property type="match status" value="1"/>
</dbReference>
<feature type="transmembrane region" description="Helical" evidence="8">
    <location>
        <begin position="405"/>
        <end position="427"/>
    </location>
</feature>
<dbReference type="HOGENOM" id="CLU_007100_9_2_0"/>
<keyword evidence="10" id="KW-0830">Ubiquinone</keyword>
<evidence type="ECO:0000256" key="2">
    <source>
        <dbReference type="ARBA" id="ARBA00005346"/>
    </source>
</evidence>
<feature type="transmembrane region" description="Helical" evidence="8">
    <location>
        <begin position="308"/>
        <end position="331"/>
    </location>
</feature>
<organism evidence="10 11">
    <name type="scientific">Coraliomargarita akajimensis (strain DSM 45221 / IAM 15411 / JCM 23193 / KCTC 12865 / 04OKA010-24)</name>
    <dbReference type="NCBI Taxonomy" id="583355"/>
    <lineage>
        <taxon>Bacteria</taxon>
        <taxon>Pseudomonadati</taxon>
        <taxon>Verrucomicrobiota</taxon>
        <taxon>Opitutia</taxon>
        <taxon>Puniceicoccales</taxon>
        <taxon>Coraliomargaritaceae</taxon>
        <taxon>Coraliomargarita</taxon>
    </lineage>
</organism>
<feature type="transmembrane region" description="Helical" evidence="8">
    <location>
        <begin position="368"/>
        <end position="393"/>
    </location>
</feature>